<evidence type="ECO:0000256" key="3">
    <source>
        <dbReference type="ARBA" id="ARBA00022606"/>
    </source>
</evidence>
<dbReference type="GO" id="GO:0007165">
    <property type="term" value="P:signal transduction"/>
    <property type="evidence" value="ECO:0007669"/>
    <property type="project" value="UniProtKB-KW"/>
</dbReference>
<sequence length="408" mass="47457">MWTDLPPTARRFLDKYYTNSHALMMFEIRALQWLGLRIPHKYKNHPLYSKLYKVYQYCVIFFMTSFLVSSVGDLYVIRKDIILVGEGLFVVVAIILILCKSLIFFTRFDDVVKMGEDMTVIFITTDAQHDRAKYRHIQDKYTLLESLISGWFHVLSYLLGMAFMFVRSSNNLPLRALYPFNISTTPGHEIAFIYQAIVIFYSLNMIAVMDGLACIYWHQISMHLLIISNELRDIEEYCKKRCDGRCDFKEKMHERLGLIIMRHQHILELSEQLAEWTSPALQAQVFASNFMICLTGFEVALTLGDWAVCSKFVMQMNSSLLQLLLWCFYGENVQTNSLKISDAVSEIPWYRVDGNFAKTIGLILARSQRPVIMKAGILYELNLETFLSVLSSAYSYFTVLNTLREEIY</sequence>
<name>A0A3G2KX32_9NEOP</name>
<dbReference type="Pfam" id="PF02949">
    <property type="entry name" value="7tm_6"/>
    <property type="match status" value="1"/>
</dbReference>
<evidence type="ECO:0000256" key="1">
    <source>
        <dbReference type="ARBA" id="ARBA00004651"/>
    </source>
</evidence>
<keyword evidence="7 10" id="KW-0472">Membrane</keyword>
<evidence type="ECO:0000256" key="4">
    <source>
        <dbReference type="ARBA" id="ARBA00022692"/>
    </source>
</evidence>
<protein>
    <recommendedName>
        <fullName evidence="10">Odorant receptor</fullName>
    </recommendedName>
</protein>
<evidence type="ECO:0000256" key="10">
    <source>
        <dbReference type="RuleBase" id="RU351113"/>
    </source>
</evidence>
<feature type="transmembrane region" description="Helical" evidence="10">
    <location>
        <begin position="141"/>
        <end position="166"/>
    </location>
</feature>
<keyword evidence="4 10" id="KW-0812">Transmembrane</keyword>
<evidence type="ECO:0000256" key="8">
    <source>
        <dbReference type="ARBA" id="ARBA00023170"/>
    </source>
</evidence>
<organism evidence="11">
    <name type="scientific">Rhyacophila nubila</name>
    <dbReference type="NCBI Taxonomy" id="1876001"/>
    <lineage>
        <taxon>Eukaryota</taxon>
        <taxon>Metazoa</taxon>
        <taxon>Ecdysozoa</taxon>
        <taxon>Arthropoda</taxon>
        <taxon>Hexapoda</taxon>
        <taxon>Insecta</taxon>
        <taxon>Pterygota</taxon>
        <taxon>Neoptera</taxon>
        <taxon>Endopterygota</taxon>
        <taxon>Trichoptera</taxon>
        <taxon>Integripalpia</taxon>
        <taxon>Rhyacophiloidea</taxon>
        <taxon>Rhyacophilidae</taxon>
        <taxon>Rhyacophila</taxon>
    </lineage>
</organism>
<dbReference type="EMBL" id="MH723594">
    <property type="protein sequence ID" value="AYN64397.1"/>
    <property type="molecule type" value="mRNA"/>
</dbReference>
<evidence type="ECO:0000313" key="11">
    <source>
        <dbReference type="EMBL" id="AYN64397.1"/>
    </source>
</evidence>
<keyword evidence="2" id="KW-1003">Cell membrane</keyword>
<dbReference type="GO" id="GO:0004984">
    <property type="term" value="F:olfactory receptor activity"/>
    <property type="evidence" value="ECO:0007669"/>
    <property type="project" value="InterPro"/>
</dbReference>
<keyword evidence="9 10" id="KW-0807">Transducer</keyword>
<evidence type="ECO:0000256" key="2">
    <source>
        <dbReference type="ARBA" id="ARBA00022475"/>
    </source>
</evidence>
<feature type="transmembrane region" description="Helical" evidence="10">
    <location>
        <begin position="57"/>
        <end position="77"/>
    </location>
</feature>
<keyword evidence="8 10" id="KW-0675">Receptor</keyword>
<dbReference type="InterPro" id="IPR004117">
    <property type="entry name" value="7tm6_olfct_rcpt"/>
</dbReference>
<dbReference type="GO" id="GO:0005886">
    <property type="term" value="C:plasma membrane"/>
    <property type="evidence" value="ECO:0007669"/>
    <property type="project" value="UniProtKB-SubCell"/>
</dbReference>
<dbReference type="PANTHER" id="PTHR21137">
    <property type="entry name" value="ODORANT RECEPTOR"/>
    <property type="match status" value="1"/>
</dbReference>
<dbReference type="GO" id="GO:0005549">
    <property type="term" value="F:odorant binding"/>
    <property type="evidence" value="ECO:0007669"/>
    <property type="project" value="InterPro"/>
</dbReference>
<comment type="caution">
    <text evidence="10">Lacks conserved residue(s) required for the propagation of feature annotation.</text>
</comment>
<evidence type="ECO:0000256" key="6">
    <source>
        <dbReference type="ARBA" id="ARBA00022989"/>
    </source>
</evidence>
<evidence type="ECO:0000256" key="7">
    <source>
        <dbReference type="ARBA" id="ARBA00023136"/>
    </source>
</evidence>
<keyword evidence="5 10" id="KW-0552">Olfaction</keyword>
<accession>A0A3G2KX32</accession>
<comment type="subcellular location">
    <subcellularLocation>
        <location evidence="1 10">Cell membrane</location>
        <topology evidence="1 10">Multi-pass membrane protein</topology>
    </subcellularLocation>
</comment>
<evidence type="ECO:0000256" key="5">
    <source>
        <dbReference type="ARBA" id="ARBA00022725"/>
    </source>
</evidence>
<dbReference type="AlphaFoldDB" id="A0A3G2KX32"/>
<dbReference type="PANTHER" id="PTHR21137:SF35">
    <property type="entry name" value="ODORANT RECEPTOR 19A-RELATED"/>
    <property type="match status" value="1"/>
</dbReference>
<proteinExistence type="evidence at transcript level"/>
<keyword evidence="6 10" id="KW-1133">Transmembrane helix</keyword>
<comment type="similarity">
    <text evidence="10">Belongs to the insect chemoreceptor superfamily. Heteromeric odorant receptor channel (TC 1.A.69) family.</text>
</comment>
<feature type="transmembrane region" description="Helical" evidence="10">
    <location>
        <begin position="83"/>
        <end position="105"/>
    </location>
</feature>
<reference evidence="11" key="1">
    <citation type="journal article" date="2018" name="Front. Physiol.">
        <title>Antennal Transcriptome Analysis of the Chemosensory Gene Families From Trichoptera and Basal Lepidoptera.</title>
        <authorList>
            <person name="Yuvaraj J.K."/>
            <person name="Andersson M.N."/>
            <person name="Zhang D.D."/>
            <person name="Lofstedt C."/>
        </authorList>
    </citation>
    <scope>NUCLEOTIDE SEQUENCE</scope>
</reference>
<keyword evidence="3 10" id="KW-0716">Sensory transduction</keyword>
<feature type="transmembrane region" description="Helical" evidence="10">
    <location>
        <begin position="192"/>
        <end position="217"/>
    </location>
</feature>
<evidence type="ECO:0000256" key="9">
    <source>
        <dbReference type="ARBA" id="ARBA00023224"/>
    </source>
</evidence>